<gene>
    <name evidence="2" type="ORF">DGMP_35820</name>
</gene>
<sequence length="202" mass="22976">MTRKIDLLICVIIAGAMTLLVCTEGWTAMFICKNGRGETQFTNVPSMPGCNEIVLKGGTMGRVSFSGGKGYNPERYDREISRVSRKYKVDPFLIKAIIHTESDFDHRAVSKRGARGLMQLMPDTARELQVRDSFNARQNIDAGTRYFKRLLDMFKGNVRLSLAAYNAGPRLVQELNDVPPFPETVRYVKKVLDQYRIYKISR</sequence>
<dbReference type="Proteomes" id="UP000826725">
    <property type="component" value="Chromosome"/>
</dbReference>
<dbReference type="Pfam" id="PF01464">
    <property type="entry name" value="SLT"/>
    <property type="match status" value="1"/>
</dbReference>
<dbReference type="CDD" id="cd16896">
    <property type="entry name" value="LT_Slt70-like"/>
    <property type="match status" value="1"/>
</dbReference>
<evidence type="ECO:0000313" key="2">
    <source>
        <dbReference type="EMBL" id="BCL62889.1"/>
    </source>
</evidence>
<name>A0A8D5FWF6_9BACT</name>
<evidence type="ECO:0000313" key="3">
    <source>
        <dbReference type="Proteomes" id="UP000826725"/>
    </source>
</evidence>
<proteinExistence type="predicted"/>
<organism evidence="2 3">
    <name type="scientific">Desulfomarina profundi</name>
    <dbReference type="NCBI Taxonomy" id="2772557"/>
    <lineage>
        <taxon>Bacteria</taxon>
        <taxon>Pseudomonadati</taxon>
        <taxon>Thermodesulfobacteriota</taxon>
        <taxon>Desulfobulbia</taxon>
        <taxon>Desulfobulbales</taxon>
        <taxon>Desulfobulbaceae</taxon>
        <taxon>Desulfomarina</taxon>
    </lineage>
</organism>
<evidence type="ECO:0000259" key="1">
    <source>
        <dbReference type="Pfam" id="PF01464"/>
    </source>
</evidence>
<dbReference type="InterPro" id="IPR008258">
    <property type="entry name" value="Transglycosylase_SLT_dom_1"/>
</dbReference>
<feature type="domain" description="Transglycosylase SLT" evidence="1">
    <location>
        <begin position="83"/>
        <end position="173"/>
    </location>
</feature>
<dbReference type="RefSeq" id="WP_228855195.1">
    <property type="nucleotide sequence ID" value="NZ_AP024086.1"/>
</dbReference>
<dbReference type="EMBL" id="AP024086">
    <property type="protein sequence ID" value="BCL62889.1"/>
    <property type="molecule type" value="Genomic_DNA"/>
</dbReference>
<reference evidence="2" key="1">
    <citation type="submission" date="2020-09" db="EMBL/GenBank/DDBJ databases">
        <title>Desulfogranum mesoprofundum gen. nov., sp. nov., a novel mesophilic, sulfate-reducing chemolithoautotroph isolated from a deep-sea hydrothermal vent chimney in the Suiyo Seamount.</title>
        <authorList>
            <person name="Hashimoto Y."/>
            <person name="Nakagawa S."/>
        </authorList>
    </citation>
    <scope>NUCLEOTIDE SEQUENCE</scope>
    <source>
        <strain evidence="2">KT2</strain>
    </source>
</reference>
<dbReference type="PANTHER" id="PTHR37423:SF2">
    <property type="entry name" value="MEMBRANE-BOUND LYTIC MUREIN TRANSGLYCOSYLASE C"/>
    <property type="match status" value="1"/>
</dbReference>
<protein>
    <recommendedName>
        <fullName evidence="1">Transglycosylase SLT domain-containing protein</fullName>
    </recommendedName>
</protein>
<accession>A0A8D5FWF6</accession>
<dbReference type="AlphaFoldDB" id="A0A8D5FWF6"/>
<keyword evidence="3" id="KW-1185">Reference proteome</keyword>
<dbReference type="PANTHER" id="PTHR37423">
    <property type="entry name" value="SOLUBLE LYTIC MUREIN TRANSGLYCOSYLASE-RELATED"/>
    <property type="match status" value="1"/>
</dbReference>
<dbReference type="KEGG" id="dbk:DGMP_35820"/>